<evidence type="ECO:0000313" key="6">
    <source>
        <dbReference type="Proteomes" id="UP000051401"/>
    </source>
</evidence>
<dbReference type="RefSeq" id="WP_074939762.1">
    <property type="nucleotide sequence ID" value="NZ_CP031598.1"/>
</dbReference>
<dbReference type="STRING" id="540747.SAMN04488031_101774"/>
<evidence type="ECO:0000313" key="5">
    <source>
        <dbReference type="EMBL" id="QEW26764.1"/>
    </source>
</evidence>
<dbReference type="InterPro" id="IPR025877">
    <property type="entry name" value="MobA-like_NTP_Trfase"/>
</dbReference>
<sequence length="208" mass="22228">MLPDPAMSGHCILIPAAGRSSRMQGRDKLLEVVDGQPLLRRQAMLALATRYPVLVTLAADRPARANAVSGLEGLSQIVVPDAAEGISASIRAGATWAAAQGAQGLMILLADLPELTLDDLKKLLQASEKEPKSVFRATDATGKPGHPVILPARLFQRLSGLHGDEGAKPVLASEKVTRIALPGRRATTDLDTPEDWSAWRERRKKPSP</sequence>
<proteinExistence type="predicted"/>
<evidence type="ECO:0000313" key="7">
    <source>
        <dbReference type="Proteomes" id="UP000325785"/>
    </source>
</evidence>
<dbReference type="KEGG" id="rid:RIdsm_02569"/>
<reference evidence="4 6" key="1">
    <citation type="submission" date="2015-04" db="EMBL/GenBank/DDBJ databases">
        <title>The draft genome sequence of Roseovarius indicus B108T.</title>
        <authorList>
            <person name="Li G."/>
            <person name="Lai Q."/>
            <person name="Shao Z."/>
            <person name="Yan P."/>
        </authorList>
    </citation>
    <scope>NUCLEOTIDE SEQUENCE [LARGE SCALE GENOMIC DNA]</scope>
    <source>
        <strain evidence="4 6">B108</strain>
    </source>
</reference>
<dbReference type="Proteomes" id="UP000325785">
    <property type="component" value="Chromosome"/>
</dbReference>
<dbReference type="PATRIC" id="fig|540747.5.peg.4731"/>
<dbReference type="Gene3D" id="3.90.550.10">
    <property type="entry name" value="Spore Coat Polysaccharide Biosynthesis Protein SpsA, Chain A"/>
    <property type="match status" value="1"/>
</dbReference>
<dbReference type="EMBL" id="CP031598">
    <property type="protein sequence ID" value="QEW26764.1"/>
    <property type="molecule type" value="Genomic_DNA"/>
</dbReference>
<dbReference type="EMBL" id="LAXI01000004">
    <property type="protein sequence ID" value="KRS18383.1"/>
    <property type="molecule type" value="Genomic_DNA"/>
</dbReference>
<keyword evidence="6" id="KW-1185">Reference proteome</keyword>
<evidence type="ECO:0000256" key="1">
    <source>
        <dbReference type="ARBA" id="ARBA00022842"/>
    </source>
</evidence>
<evidence type="ECO:0000313" key="4">
    <source>
        <dbReference type="EMBL" id="KRS18383.1"/>
    </source>
</evidence>
<dbReference type="Proteomes" id="UP000051401">
    <property type="component" value="Unassembled WGS sequence"/>
</dbReference>
<dbReference type="InterPro" id="IPR029044">
    <property type="entry name" value="Nucleotide-diphossugar_trans"/>
</dbReference>
<organism evidence="4 6">
    <name type="scientific">Roseovarius indicus</name>
    <dbReference type="NCBI Taxonomy" id="540747"/>
    <lineage>
        <taxon>Bacteria</taxon>
        <taxon>Pseudomonadati</taxon>
        <taxon>Pseudomonadota</taxon>
        <taxon>Alphaproteobacteria</taxon>
        <taxon>Rhodobacterales</taxon>
        <taxon>Roseobacteraceae</taxon>
        <taxon>Roseovarius</taxon>
    </lineage>
</organism>
<dbReference type="GO" id="GO:0016779">
    <property type="term" value="F:nucleotidyltransferase activity"/>
    <property type="evidence" value="ECO:0007669"/>
    <property type="project" value="UniProtKB-ARBA"/>
</dbReference>
<dbReference type="SUPFAM" id="SSF53448">
    <property type="entry name" value="Nucleotide-diphospho-sugar transferases"/>
    <property type="match status" value="1"/>
</dbReference>
<feature type="domain" description="MobA-like NTP transferase" evidence="3">
    <location>
        <begin position="13"/>
        <end position="173"/>
    </location>
</feature>
<dbReference type="PANTHER" id="PTHR43777">
    <property type="entry name" value="MOLYBDENUM COFACTOR CYTIDYLYLTRANSFERASE"/>
    <property type="match status" value="1"/>
</dbReference>
<protein>
    <submittedName>
        <fullName evidence="5">Purine catabolism protein PucB</fullName>
    </submittedName>
</protein>
<accession>A0A0T5PBQ6</accession>
<gene>
    <name evidence="5" type="primary">pucB</name>
    <name evidence="5" type="ORF">RIdsm_02569</name>
    <name evidence="4" type="ORF">XM52_09635</name>
</gene>
<dbReference type="Pfam" id="PF12804">
    <property type="entry name" value="NTP_transf_3"/>
    <property type="match status" value="1"/>
</dbReference>
<reference evidence="5 7" key="2">
    <citation type="submission" date="2018-08" db="EMBL/GenBank/DDBJ databases">
        <title>Genetic Globetrotter - A new plasmid hitch-hiking vast phylogenetic and geographic distances.</title>
        <authorList>
            <person name="Vollmers J."/>
            <person name="Petersen J."/>
        </authorList>
    </citation>
    <scope>NUCLEOTIDE SEQUENCE [LARGE SCALE GENOMIC DNA]</scope>
    <source>
        <strain evidence="5 7">DSM 26383</strain>
    </source>
</reference>
<dbReference type="AlphaFoldDB" id="A0A0T5PBQ6"/>
<dbReference type="PANTHER" id="PTHR43777:SF1">
    <property type="entry name" value="MOLYBDENUM COFACTOR CYTIDYLYLTRANSFERASE"/>
    <property type="match status" value="1"/>
</dbReference>
<evidence type="ECO:0000259" key="3">
    <source>
        <dbReference type="Pfam" id="PF12804"/>
    </source>
</evidence>
<dbReference type="CDD" id="cd04182">
    <property type="entry name" value="GT_2_like_f"/>
    <property type="match status" value="1"/>
</dbReference>
<name>A0A0T5PBQ6_9RHOB</name>
<evidence type="ECO:0000256" key="2">
    <source>
        <dbReference type="SAM" id="MobiDB-lite"/>
    </source>
</evidence>
<feature type="region of interest" description="Disordered" evidence="2">
    <location>
        <begin position="182"/>
        <end position="208"/>
    </location>
</feature>
<keyword evidence="1" id="KW-0460">Magnesium</keyword>